<dbReference type="Proteomes" id="UP000756132">
    <property type="component" value="Chromosome 12"/>
</dbReference>
<keyword evidence="3" id="KW-1185">Reference proteome</keyword>
<evidence type="ECO:0000256" key="1">
    <source>
        <dbReference type="SAM" id="Coils"/>
    </source>
</evidence>
<dbReference type="KEGG" id="ffu:CLAFUR5_13628"/>
<dbReference type="EMBL" id="CP090174">
    <property type="protein sequence ID" value="UJO24299.1"/>
    <property type="molecule type" value="Genomic_DNA"/>
</dbReference>
<organism evidence="2 3">
    <name type="scientific">Passalora fulva</name>
    <name type="common">Tomato leaf mold</name>
    <name type="synonym">Cladosporium fulvum</name>
    <dbReference type="NCBI Taxonomy" id="5499"/>
    <lineage>
        <taxon>Eukaryota</taxon>
        <taxon>Fungi</taxon>
        <taxon>Dikarya</taxon>
        <taxon>Ascomycota</taxon>
        <taxon>Pezizomycotina</taxon>
        <taxon>Dothideomycetes</taxon>
        <taxon>Dothideomycetidae</taxon>
        <taxon>Mycosphaerellales</taxon>
        <taxon>Mycosphaerellaceae</taxon>
        <taxon>Fulvia</taxon>
    </lineage>
</organism>
<dbReference type="AlphaFoldDB" id="A0A9Q8PKG4"/>
<reference evidence="2" key="2">
    <citation type="journal article" date="2022" name="Microb. Genom.">
        <title>A chromosome-scale genome assembly of the tomato pathogen Cladosporium fulvum reveals a compartmentalized genome architecture and the presence of a dispensable chromosome.</title>
        <authorList>
            <person name="Zaccaron A.Z."/>
            <person name="Chen L.H."/>
            <person name="Samaras A."/>
            <person name="Stergiopoulos I."/>
        </authorList>
    </citation>
    <scope>NUCLEOTIDE SEQUENCE</scope>
    <source>
        <strain evidence="2">Race5_Kim</strain>
    </source>
</reference>
<dbReference type="RefSeq" id="XP_047768665.1">
    <property type="nucleotide sequence ID" value="XM_047912776.1"/>
</dbReference>
<keyword evidence="1" id="KW-0175">Coiled coil</keyword>
<dbReference type="GeneID" id="71993506"/>
<evidence type="ECO:0000313" key="2">
    <source>
        <dbReference type="EMBL" id="UJO24299.1"/>
    </source>
</evidence>
<reference evidence="2" key="1">
    <citation type="submission" date="2021-12" db="EMBL/GenBank/DDBJ databases">
        <authorList>
            <person name="Zaccaron A."/>
            <person name="Stergiopoulos I."/>
        </authorList>
    </citation>
    <scope>NUCLEOTIDE SEQUENCE</scope>
    <source>
        <strain evidence="2">Race5_Kim</strain>
    </source>
</reference>
<feature type="coiled-coil region" evidence="1">
    <location>
        <begin position="164"/>
        <end position="191"/>
    </location>
</feature>
<accession>A0A9Q8PKG4</accession>
<name>A0A9Q8PKG4_PASFU</name>
<evidence type="ECO:0000313" key="3">
    <source>
        <dbReference type="Proteomes" id="UP000756132"/>
    </source>
</evidence>
<gene>
    <name evidence="2" type="ORF">CLAFUR5_13628</name>
</gene>
<protein>
    <submittedName>
        <fullName evidence="2">Uncharacterized protein</fullName>
    </submittedName>
</protein>
<proteinExistence type="predicted"/>
<sequence length="218" mass="25193">MPDERPIVLDLCTKLRTTVSVTIALTSSIESRLPQRAEQLSDINHHLTDSLSATDFFIAHQKTLSLPEDSFSITFLRQYIALMTRIHSRLHQVELLCGLVDDISDGVLIPLECAGWRYDRDKLLAFEQRLKSPLGPYAQQQLDQVRSTVDSLRRSRNSEERLRHAGKAREAEEWQRVLEELKRLREDVSILRKGYELFAQDESHAARDEQDGSRRRSL</sequence>